<dbReference type="PROSITE" id="PS51704">
    <property type="entry name" value="GP_PDE"/>
    <property type="match status" value="1"/>
</dbReference>
<dbReference type="Gene3D" id="3.20.20.190">
    <property type="entry name" value="Phosphatidylinositol (PI) phosphodiesterase"/>
    <property type="match status" value="1"/>
</dbReference>
<dbReference type="InterPro" id="IPR017946">
    <property type="entry name" value="PLC-like_Pdiesterase_TIM-brl"/>
</dbReference>
<name>A0AAJ1II32_9SPIO</name>
<dbReference type="PANTHER" id="PTHR46211">
    <property type="entry name" value="GLYCEROPHOSPHORYL DIESTER PHOSPHODIESTERASE"/>
    <property type="match status" value="1"/>
</dbReference>
<dbReference type="GO" id="GO:0006629">
    <property type="term" value="P:lipid metabolic process"/>
    <property type="evidence" value="ECO:0007669"/>
    <property type="project" value="InterPro"/>
</dbReference>
<sequence length="248" mass="28154">MKIYPDEKEPYIFAHRGYSSIAPENTLPAFSEAMNRGIPGLELDIHLCRSGELVVTHDHNLKRVTGFDGIIEELDYTDIRNLDAGSWKGEKYTGEKIPLLEDLFDLVGDRLYYDIEIKSRRTDRTGIEEKLYRLIKSRGLQERCIVSSFNPMPLKYFKEIAPHIPTAIIYCSNSEVPWYLRNGEGRWIASADILKPEHIKINGAFNFFNRISGKRPVLPWTVDEPAEAARLIAAGVNGIISNDPGGLF</sequence>
<proteinExistence type="predicted"/>
<protein>
    <submittedName>
        <fullName evidence="2">Glycerophosphodiester phosphodiesterase family protein</fullName>
    </submittedName>
</protein>
<dbReference type="GO" id="GO:0008081">
    <property type="term" value="F:phosphoric diester hydrolase activity"/>
    <property type="evidence" value="ECO:0007669"/>
    <property type="project" value="InterPro"/>
</dbReference>
<evidence type="ECO:0000259" key="1">
    <source>
        <dbReference type="PROSITE" id="PS51704"/>
    </source>
</evidence>
<dbReference type="Proteomes" id="UP001221217">
    <property type="component" value="Unassembled WGS sequence"/>
</dbReference>
<gene>
    <name evidence="2" type="ORF">PQJ61_16535</name>
</gene>
<dbReference type="EMBL" id="JAQQAL010000044">
    <property type="protein sequence ID" value="MDC7228372.1"/>
    <property type="molecule type" value="Genomic_DNA"/>
</dbReference>
<organism evidence="2 3">
    <name type="scientific">Candidatus Thalassospirochaeta sargassi</name>
    <dbReference type="NCBI Taxonomy" id="3119039"/>
    <lineage>
        <taxon>Bacteria</taxon>
        <taxon>Pseudomonadati</taxon>
        <taxon>Spirochaetota</taxon>
        <taxon>Spirochaetia</taxon>
        <taxon>Spirochaetales</taxon>
        <taxon>Spirochaetaceae</taxon>
        <taxon>Candidatus Thalassospirochaeta</taxon>
    </lineage>
</organism>
<dbReference type="AlphaFoldDB" id="A0AAJ1II32"/>
<comment type="caution">
    <text evidence="2">The sequence shown here is derived from an EMBL/GenBank/DDBJ whole genome shotgun (WGS) entry which is preliminary data.</text>
</comment>
<evidence type="ECO:0000313" key="2">
    <source>
        <dbReference type="EMBL" id="MDC7228372.1"/>
    </source>
</evidence>
<dbReference type="InterPro" id="IPR030395">
    <property type="entry name" value="GP_PDE_dom"/>
</dbReference>
<dbReference type="Pfam" id="PF03009">
    <property type="entry name" value="GDPD"/>
    <property type="match status" value="1"/>
</dbReference>
<dbReference type="SUPFAM" id="SSF51695">
    <property type="entry name" value="PLC-like phosphodiesterases"/>
    <property type="match status" value="1"/>
</dbReference>
<reference evidence="2 3" key="1">
    <citation type="submission" date="2022-12" db="EMBL/GenBank/DDBJ databases">
        <title>Metagenome assembled genome from gulf of manar.</title>
        <authorList>
            <person name="Kohli P."/>
            <person name="Pk S."/>
            <person name="Venkata Ramana C."/>
            <person name="Sasikala C."/>
        </authorList>
    </citation>
    <scope>NUCLEOTIDE SEQUENCE [LARGE SCALE GENOMIC DNA]</scope>
    <source>
        <strain evidence="2">JB008</strain>
    </source>
</reference>
<dbReference type="PANTHER" id="PTHR46211:SF14">
    <property type="entry name" value="GLYCEROPHOSPHODIESTER PHOSPHODIESTERASE"/>
    <property type="match status" value="1"/>
</dbReference>
<accession>A0AAJ1II32</accession>
<feature type="domain" description="GP-PDE" evidence="1">
    <location>
        <begin position="10"/>
        <end position="248"/>
    </location>
</feature>
<evidence type="ECO:0000313" key="3">
    <source>
        <dbReference type="Proteomes" id="UP001221217"/>
    </source>
</evidence>